<dbReference type="AlphaFoldDB" id="A0A2R4PHE9"/>
<dbReference type="SUPFAM" id="SSF46785">
    <property type="entry name" value="Winged helix' DNA-binding domain"/>
    <property type="match status" value="1"/>
</dbReference>
<dbReference type="PANTHER" id="PTHR38600:SF2">
    <property type="entry name" value="SLL0088 PROTEIN"/>
    <property type="match status" value="1"/>
</dbReference>
<dbReference type="CDD" id="cd00090">
    <property type="entry name" value="HTH_ARSR"/>
    <property type="match status" value="1"/>
</dbReference>
<dbReference type="PANTHER" id="PTHR38600">
    <property type="entry name" value="TRANSCRIPTIONAL REGULATORY PROTEIN"/>
    <property type="match status" value="1"/>
</dbReference>
<dbReference type="InterPro" id="IPR000835">
    <property type="entry name" value="HTH_MarR-typ"/>
</dbReference>
<dbReference type="SMART" id="SM00347">
    <property type="entry name" value="HTH_MARR"/>
    <property type="match status" value="1"/>
</dbReference>
<accession>A0A2R4PHE9</accession>
<dbReference type="InterPro" id="IPR036388">
    <property type="entry name" value="WH-like_DNA-bd_sf"/>
</dbReference>
<dbReference type="EMBL" id="MG430339">
    <property type="protein sequence ID" value="AVX51084.1"/>
    <property type="molecule type" value="Genomic_DNA"/>
</dbReference>
<dbReference type="InterPro" id="IPR011991">
    <property type="entry name" value="ArsR-like_HTH"/>
</dbReference>
<dbReference type="InterPro" id="IPR036390">
    <property type="entry name" value="WH_DNA-bd_sf"/>
</dbReference>
<feature type="domain" description="HTH arsR-type" evidence="1">
    <location>
        <begin position="4"/>
        <end position="98"/>
    </location>
</feature>
<gene>
    <name evidence="2" type="ORF">ICEPACAM-1_00360</name>
</gene>
<protein>
    <submittedName>
        <fullName evidence="2">ArsR family transcriptional regulator</fullName>
    </submittedName>
</protein>
<dbReference type="NCBIfam" id="NF033788">
    <property type="entry name" value="HTH_metalloreg"/>
    <property type="match status" value="1"/>
</dbReference>
<sequence length="113" mass="12417">MSRLEERSLDVAPLFAALGDPTRSRIVDRLAREGRLTLSDLARDATISRQAVSRHVGVLIDAGLVMTRKQGREVHLSVCPEALAPAADWLAKLGAAWDDALDRLRQQMEEDSA</sequence>
<dbReference type="PRINTS" id="PR00778">
    <property type="entry name" value="HTHARSR"/>
</dbReference>
<dbReference type="InterPro" id="IPR001845">
    <property type="entry name" value="HTH_ArsR_DNA-bd_dom"/>
</dbReference>
<organism evidence="2">
    <name type="scientific">Pseudomonas aeruginosa</name>
    <dbReference type="NCBI Taxonomy" id="287"/>
    <lineage>
        <taxon>Bacteria</taxon>
        <taxon>Pseudomonadati</taxon>
        <taxon>Pseudomonadota</taxon>
        <taxon>Gammaproteobacteria</taxon>
        <taxon>Pseudomonadales</taxon>
        <taxon>Pseudomonadaceae</taxon>
        <taxon>Pseudomonas</taxon>
    </lineage>
</organism>
<dbReference type="GO" id="GO:0003700">
    <property type="term" value="F:DNA-binding transcription factor activity"/>
    <property type="evidence" value="ECO:0007669"/>
    <property type="project" value="InterPro"/>
</dbReference>
<dbReference type="Gene3D" id="1.10.10.10">
    <property type="entry name" value="Winged helix-like DNA-binding domain superfamily/Winged helix DNA-binding domain"/>
    <property type="match status" value="1"/>
</dbReference>
<dbReference type="PROSITE" id="PS50987">
    <property type="entry name" value="HTH_ARSR_2"/>
    <property type="match status" value="1"/>
</dbReference>
<evidence type="ECO:0000259" key="1">
    <source>
        <dbReference type="PROSITE" id="PS50987"/>
    </source>
</evidence>
<dbReference type="Pfam" id="PF12840">
    <property type="entry name" value="HTH_20"/>
    <property type="match status" value="1"/>
</dbReference>
<dbReference type="SMART" id="SM00418">
    <property type="entry name" value="HTH_ARSR"/>
    <property type="match status" value="1"/>
</dbReference>
<reference evidence="2" key="1">
    <citation type="journal article" date="2019" name="J. Antimicrob. Chemother.">
        <title>Identification of a novel metallo-?-lactamase, CAM-1, in clinical Pseudomonas aeruginosa isolates from Canada.</title>
        <authorList>
            <person name="Boyd D.A."/>
            <person name="Lisboa L.F."/>
            <person name="Rennie R."/>
            <person name="Zhanel G.G."/>
            <person name="Dingle T.C."/>
            <person name="Mulvey M.R."/>
        </authorList>
    </citation>
    <scope>NUCLEOTIDE SEQUENCE</scope>
    <source>
        <strain evidence="2">N17-01173</strain>
    </source>
</reference>
<evidence type="ECO:0000313" key="2">
    <source>
        <dbReference type="EMBL" id="AVX51084.1"/>
    </source>
</evidence>
<proteinExistence type="predicted"/>
<name>A0A2R4PHE9_PSEAI</name>